<feature type="domain" description="OmpR/PhoB-type" evidence="7">
    <location>
        <begin position="122"/>
        <end position="218"/>
    </location>
</feature>
<name>A0ABS2K0D5_9GAMM</name>
<evidence type="ECO:0000313" key="9">
    <source>
        <dbReference type="Proteomes" id="UP001430149"/>
    </source>
</evidence>
<feature type="domain" description="Response regulatory" evidence="6">
    <location>
        <begin position="2"/>
        <end position="116"/>
    </location>
</feature>
<dbReference type="SMART" id="SM00862">
    <property type="entry name" value="Trans_reg_C"/>
    <property type="match status" value="1"/>
</dbReference>
<dbReference type="SMART" id="SM00448">
    <property type="entry name" value="REC"/>
    <property type="match status" value="1"/>
</dbReference>
<dbReference type="Gene3D" id="6.10.250.690">
    <property type="match status" value="1"/>
</dbReference>
<dbReference type="InterPro" id="IPR011006">
    <property type="entry name" value="CheY-like_superfamily"/>
</dbReference>
<dbReference type="RefSeq" id="WP_204680040.1">
    <property type="nucleotide sequence ID" value="NZ_BSNR01000017.1"/>
</dbReference>
<dbReference type="Pfam" id="PF00486">
    <property type="entry name" value="Trans_reg_C"/>
    <property type="match status" value="1"/>
</dbReference>
<keyword evidence="4" id="KW-0597">Phosphoprotein</keyword>
<dbReference type="PANTHER" id="PTHR48111">
    <property type="entry name" value="REGULATOR OF RPOS"/>
    <property type="match status" value="1"/>
</dbReference>
<evidence type="ECO:0000256" key="2">
    <source>
        <dbReference type="ARBA" id="ARBA00023125"/>
    </source>
</evidence>
<comment type="caution">
    <text evidence="8">The sequence shown here is derived from an EMBL/GenBank/DDBJ whole genome shotgun (WGS) entry which is preliminary data.</text>
</comment>
<protein>
    <submittedName>
        <fullName evidence="8">Response regulator transcription factor</fullName>
    </submittedName>
</protein>
<evidence type="ECO:0000256" key="1">
    <source>
        <dbReference type="ARBA" id="ARBA00023015"/>
    </source>
</evidence>
<keyword evidence="9" id="KW-1185">Reference proteome</keyword>
<evidence type="ECO:0000256" key="5">
    <source>
        <dbReference type="PROSITE-ProRule" id="PRU01091"/>
    </source>
</evidence>
<dbReference type="Gene3D" id="3.40.50.2300">
    <property type="match status" value="1"/>
</dbReference>
<organism evidence="8 9">
    <name type="scientific">Dyella flava</name>
    <dbReference type="NCBI Taxonomy" id="1920170"/>
    <lineage>
        <taxon>Bacteria</taxon>
        <taxon>Pseudomonadati</taxon>
        <taxon>Pseudomonadota</taxon>
        <taxon>Gammaproteobacteria</taxon>
        <taxon>Lysobacterales</taxon>
        <taxon>Rhodanobacteraceae</taxon>
        <taxon>Dyella</taxon>
    </lineage>
</organism>
<dbReference type="PROSITE" id="PS50110">
    <property type="entry name" value="RESPONSE_REGULATORY"/>
    <property type="match status" value="1"/>
</dbReference>
<dbReference type="InterPro" id="IPR001867">
    <property type="entry name" value="OmpR/PhoB-type_DNA-bd"/>
</dbReference>
<keyword evidence="1" id="KW-0805">Transcription regulation</keyword>
<evidence type="ECO:0000256" key="3">
    <source>
        <dbReference type="ARBA" id="ARBA00023163"/>
    </source>
</evidence>
<dbReference type="InterPro" id="IPR036388">
    <property type="entry name" value="WH-like_DNA-bd_sf"/>
</dbReference>
<evidence type="ECO:0000259" key="7">
    <source>
        <dbReference type="PROSITE" id="PS51755"/>
    </source>
</evidence>
<dbReference type="CDD" id="cd17624">
    <property type="entry name" value="REC_OmpR_PmrA-like"/>
    <property type="match status" value="1"/>
</dbReference>
<evidence type="ECO:0000256" key="4">
    <source>
        <dbReference type="PROSITE-ProRule" id="PRU00169"/>
    </source>
</evidence>
<dbReference type="Proteomes" id="UP001430149">
    <property type="component" value="Unassembled WGS sequence"/>
</dbReference>
<dbReference type="PANTHER" id="PTHR48111:SF67">
    <property type="entry name" value="TRANSCRIPTIONAL REGULATORY PROTEIN TCTD"/>
    <property type="match status" value="1"/>
</dbReference>
<dbReference type="Pfam" id="PF00072">
    <property type="entry name" value="Response_reg"/>
    <property type="match status" value="1"/>
</dbReference>
<feature type="modified residue" description="4-aspartylphosphate" evidence="4">
    <location>
        <position position="51"/>
    </location>
</feature>
<evidence type="ECO:0000313" key="8">
    <source>
        <dbReference type="EMBL" id="MBM7124520.1"/>
    </source>
</evidence>
<proteinExistence type="predicted"/>
<evidence type="ECO:0000259" key="6">
    <source>
        <dbReference type="PROSITE" id="PS50110"/>
    </source>
</evidence>
<gene>
    <name evidence="8" type="ORF">ISP19_03935</name>
</gene>
<keyword evidence="3" id="KW-0804">Transcription</keyword>
<feature type="DNA-binding region" description="OmpR/PhoB-type" evidence="5">
    <location>
        <begin position="122"/>
        <end position="218"/>
    </location>
</feature>
<keyword evidence="2 5" id="KW-0238">DNA-binding</keyword>
<accession>A0ABS2K0D5</accession>
<reference evidence="8" key="1">
    <citation type="submission" date="2020-10" db="EMBL/GenBank/DDBJ databases">
        <title>Phylogeny of dyella-like bacteria.</title>
        <authorList>
            <person name="Fu J."/>
        </authorList>
    </citation>
    <scope>NUCLEOTIDE SEQUENCE</scope>
    <source>
        <strain evidence="8">DHOC52</strain>
    </source>
</reference>
<dbReference type="PROSITE" id="PS51755">
    <property type="entry name" value="OMPR_PHOB"/>
    <property type="match status" value="1"/>
</dbReference>
<dbReference type="InterPro" id="IPR039420">
    <property type="entry name" value="WalR-like"/>
</dbReference>
<dbReference type="InterPro" id="IPR001789">
    <property type="entry name" value="Sig_transdc_resp-reg_receiver"/>
</dbReference>
<dbReference type="Gene3D" id="1.10.10.10">
    <property type="entry name" value="Winged helix-like DNA-binding domain superfamily/Winged helix DNA-binding domain"/>
    <property type="match status" value="1"/>
</dbReference>
<sequence length="224" mass="24594">MRVLLVEDDLQIGQSLLHALKDANYSVDWVRDGAAGWRAIAAAEYTVVLLDLGLPKMGGLELLRQARTSGNQVPVLILTARDDLEARVQGLDIGADDYLLKPFQVPELLARIRAVLRRKAGHAVSCLGNEAISLDLDKRTLTCHGVSSVLSAREFALMHAFLERPGTILSREQLEDKLYGWGREVESNAVDVLIHSVRKKFGTSVIRNVRGLGWTVSASESGKD</sequence>
<dbReference type="CDD" id="cd00383">
    <property type="entry name" value="trans_reg_C"/>
    <property type="match status" value="1"/>
</dbReference>
<dbReference type="EMBL" id="JADIKE010000027">
    <property type="protein sequence ID" value="MBM7124520.1"/>
    <property type="molecule type" value="Genomic_DNA"/>
</dbReference>
<dbReference type="SUPFAM" id="SSF52172">
    <property type="entry name" value="CheY-like"/>
    <property type="match status" value="1"/>
</dbReference>